<proteinExistence type="predicted"/>
<sequence>MATRPKVKNLKINNRKSAPKSVLHGRLIMDLGHLGYTTEVCGFSSRLGVLEHIPLFSFPREDPWGLWFSWFHYYSRSHTYIFLISLRRVMPWFLIVMKST</sequence>
<name>A0A8D9BHA6_9HEMI</name>
<dbReference type="EMBL" id="HBUF01642251">
    <property type="protein sequence ID" value="CAG6785193.1"/>
    <property type="molecule type" value="Transcribed_RNA"/>
</dbReference>
<protein>
    <submittedName>
        <fullName evidence="1">Uncharacterized protein</fullName>
    </submittedName>
</protein>
<accession>A0A8D9BHA6</accession>
<reference evidence="1" key="1">
    <citation type="submission" date="2021-05" db="EMBL/GenBank/DDBJ databases">
        <authorList>
            <person name="Alioto T."/>
            <person name="Alioto T."/>
            <person name="Gomez Garrido J."/>
        </authorList>
    </citation>
    <scope>NUCLEOTIDE SEQUENCE</scope>
</reference>
<dbReference type="AlphaFoldDB" id="A0A8D9BHA6"/>
<evidence type="ECO:0000313" key="1">
    <source>
        <dbReference type="EMBL" id="CAG6785193.1"/>
    </source>
</evidence>
<organism evidence="1">
    <name type="scientific">Cacopsylla melanoneura</name>
    <dbReference type="NCBI Taxonomy" id="428564"/>
    <lineage>
        <taxon>Eukaryota</taxon>
        <taxon>Metazoa</taxon>
        <taxon>Ecdysozoa</taxon>
        <taxon>Arthropoda</taxon>
        <taxon>Hexapoda</taxon>
        <taxon>Insecta</taxon>
        <taxon>Pterygota</taxon>
        <taxon>Neoptera</taxon>
        <taxon>Paraneoptera</taxon>
        <taxon>Hemiptera</taxon>
        <taxon>Sternorrhyncha</taxon>
        <taxon>Psylloidea</taxon>
        <taxon>Psyllidae</taxon>
        <taxon>Psyllinae</taxon>
        <taxon>Cacopsylla</taxon>
    </lineage>
</organism>